<sequence>MPIPDLFIDLTSPGVIVHIDVKECEAALLLANDAKPGKSATTRFRKTCVISKEQCSQNLHFKYQSPDCTPSIHSYFDNINTTLEEYQPRKSQQIRQLAIAFVMYLTCLSLTNNRYHLPKVNMSWSIKAIIALVALVLTTCVPFAVYVWRRFRSQRQAARAQPDPGLGNASEPLISLTSLFPVLLRRDTVDPTSPKTTAPKRFRTTTETSQLHDHKTTFTLGAVRDESWAGDSPTPTNTSHIAMNI</sequence>
<feature type="transmembrane region" description="Helical" evidence="2">
    <location>
        <begin position="97"/>
        <end position="116"/>
    </location>
</feature>
<dbReference type="EMBL" id="HG992984">
    <property type="protein sequence ID" value="CAE7202887.1"/>
    <property type="molecule type" value="Genomic_DNA"/>
</dbReference>
<evidence type="ECO:0000256" key="2">
    <source>
        <dbReference type="SAM" id="Phobius"/>
    </source>
</evidence>
<feature type="transmembrane region" description="Helical" evidence="2">
    <location>
        <begin position="128"/>
        <end position="148"/>
    </location>
</feature>
<gene>
    <name evidence="3" type="ORF">PTTW11_09122</name>
</gene>
<evidence type="ECO:0000313" key="4">
    <source>
        <dbReference type="Proteomes" id="UP000472372"/>
    </source>
</evidence>
<reference evidence="3" key="1">
    <citation type="submission" date="2021-02" db="EMBL/GenBank/DDBJ databases">
        <authorList>
            <person name="Syme A R."/>
            <person name="Syme A R."/>
            <person name="Moolhuijzen P."/>
        </authorList>
    </citation>
    <scope>NUCLEOTIDE SEQUENCE</scope>
    <source>
        <strain evidence="3">W1-1</strain>
    </source>
</reference>
<protein>
    <submittedName>
        <fullName evidence="3">Uncharacterized protein</fullName>
    </submittedName>
</protein>
<evidence type="ECO:0000256" key="1">
    <source>
        <dbReference type="SAM" id="MobiDB-lite"/>
    </source>
</evidence>
<dbReference type="Proteomes" id="UP000472372">
    <property type="component" value="Chromosome 8"/>
</dbReference>
<name>A0A6S6WCE2_9PLEO</name>
<accession>A0A6S6WCE2</accession>
<keyword evidence="2" id="KW-1133">Transmembrane helix</keyword>
<organism evidence="3 4">
    <name type="scientific">Pyrenophora teres f. teres</name>
    <dbReference type="NCBI Taxonomy" id="97479"/>
    <lineage>
        <taxon>Eukaryota</taxon>
        <taxon>Fungi</taxon>
        <taxon>Dikarya</taxon>
        <taxon>Ascomycota</taxon>
        <taxon>Pezizomycotina</taxon>
        <taxon>Dothideomycetes</taxon>
        <taxon>Pleosporomycetidae</taxon>
        <taxon>Pleosporales</taxon>
        <taxon>Pleosporineae</taxon>
        <taxon>Pleosporaceae</taxon>
        <taxon>Pyrenophora</taxon>
    </lineage>
</organism>
<proteinExistence type="predicted"/>
<feature type="compositionally biased region" description="Polar residues" evidence="1">
    <location>
        <begin position="233"/>
        <end position="245"/>
    </location>
</feature>
<feature type="region of interest" description="Disordered" evidence="1">
    <location>
        <begin position="226"/>
        <end position="245"/>
    </location>
</feature>
<keyword evidence="2" id="KW-0812">Transmembrane</keyword>
<dbReference type="AlphaFoldDB" id="A0A6S6WCE2"/>
<keyword evidence="2" id="KW-0472">Membrane</keyword>
<evidence type="ECO:0000313" key="3">
    <source>
        <dbReference type="EMBL" id="CAE7202887.1"/>
    </source>
</evidence>
<feature type="region of interest" description="Disordered" evidence="1">
    <location>
        <begin position="190"/>
        <end position="209"/>
    </location>
</feature>